<dbReference type="AlphaFoldDB" id="B1K347"/>
<protein>
    <recommendedName>
        <fullName evidence="3">Aminoglycoside (3'') (9) adenylyltransferase</fullName>
        <ecNumber evidence="2">2.7.7.47</ecNumber>
    </recommendedName>
</protein>
<comment type="catalytic activity">
    <reaction evidence="4">
        <text>streptomycin + ATP = 3''-O-adenylylstreptomycin + diphosphate</text>
        <dbReference type="Rhea" id="RHEA:20245"/>
        <dbReference type="ChEBI" id="CHEBI:30616"/>
        <dbReference type="ChEBI" id="CHEBI:33019"/>
        <dbReference type="ChEBI" id="CHEBI:58007"/>
        <dbReference type="ChEBI" id="CHEBI:58605"/>
        <dbReference type="EC" id="2.7.7.47"/>
    </reaction>
</comment>
<dbReference type="EMBL" id="CP000959">
    <property type="protein sequence ID" value="ACA92701.1"/>
    <property type="molecule type" value="Genomic_DNA"/>
</dbReference>
<organism evidence="6 7">
    <name type="scientific">Burkholderia orbicola (strain MC0-3)</name>
    <dbReference type="NCBI Taxonomy" id="406425"/>
    <lineage>
        <taxon>Bacteria</taxon>
        <taxon>Pseudomonadati</taxon>
        <taxon>Pseudomonadota</taxon>
        <taxon>Betaproteobacteria</taxon>
        <taxon>Burkholderiales</taxon>
        <taxon>Burkholderiaceae</taxon>
        <taxon>Burkholderia</taxon>
        <taxon>Burkholderia cepacia complex</taxon>
        <taxon>Burkholderia orbicola</taxon>
    </lineage>
</organism>
<keyword evidence="1 6" id="KW-0808">Transferase</keyword>
<dbReference type="Gene3D" id="3.40.50.300">
    <property type="entry name" value="P-loop containing nucleotide triphosphate hydrolases"/>
    <property type="match status" value="1"/>
</dbReference>
<dbReference type="NCBIfam" id="NF010309">
    <property type="entry name" value="PRK13746.1"/>
    <property type="match status" value="1"/>
</dbReference>
<dbReference type="SUPFAM" id="SSF81301">
    <property type="entry name" value="Nucleotidyltransferase"/>
    <property type="match status" value="1"/>
</dbReference>
<dbReference type="InterPro" id="IPR027417">
    <property type="entry name" value="P-loop_NTPase"/>
</dbReference>
<gene>
    <name evidence="6" type="ordered locus">Bcenmc03_3549</name>
</gene>
<evidence type="ECO:0000256" key="2">
    <source>
        <dbReference type="ARBA" id="ARBA00035126"/>
    </source>
</evidence>
<evidence type="ECO:0000259" key="5">
    <source>
        <dbReference type="Pfam" id="PF13427"/>
    </source>
</evidence>
<feature type="domain" description="Adenylyltransferase AadA C-terminal" evidence="5">
    <location>
        <begin position="217"/>
        <end position="316"/>
    </location>
</feature>
<dbReference type="HOGENOM" id="CLU_071584_0_0_4"/>
<evidence type="ECO:0000256" key="3">
    <source>
        <dbReference type="ARBA" id="ARBA00035252"/>
    </source>
</evidence>
<name>B1K347_BURO0</name>
<sequence length="327" mass="34795">MSRICIPIAERRASFARRMSVSVRLGKTLGIVGESGSGKSTRAMALPGCCFFALRRARIARFAVVTDFIPHDIAAQLAAARAVIERHLGATLQAVHLFGSALDGGLKPSSDIDWLVTVAVRPDEAVRHALMSDLLGASAPPGCSGGMRALEVTVVAHGDGVPWRHPARRELQFGEWLRGDLEAGIVEPPLVDHDLAILLTKARQHGVALVGPPADVLFEPVPARDFVAALRATVAQWEAEPDWRGDACNIVLALARIWYSAATGAIAPKDVAATWVLERLPDVHRPIVAAARAAYLDGEAGAAILLGAPLAEFIGYARRTVESMLSA</sequence>
<evidence type="ECO:0000313" key="6">
    <source>
        <dbReference type="EMBL" id="ACA92701.1"/>
    </source>
</evidence>
<accession>B1K347</accession>
<evidence type="ECO:0000256" key="4">
    <source>
        <dbReference type="ARBA" id="ARBA00048566"/>
    </source>
</evidence>
<dbReference type="InterPro" id="IPR025184">
    <property type="entry name" value="AadA_C"/>
</dbReference>
<dbReference type="InterPro" id="IPR043519">
    <property type="entry name" value="NT_sf"/>
</dbReference>
<dbReference type="GO" id="GO:0009012">
    <property type="term" value="F:aminoglycoside 3''-adenylyltransferase activity"/>
    <property type="evidence" value="ECO:0007669"/>
    <property type="project" value="UniProtKB-EC"/>
</dbReference>
<dbReference type="EC" id="2.7.7.47" evidence="2"/>
<evidence type="ECO:0000256" key="1">
    <source>
        <dbReference type="ARBA" id="ARBA00022679"/>
    </source>
</evidence>
<keyword evidence="6" id="KW-0548">Nucleotidyltransferase</keyword>
<dbReference type="Proteomes" id="UP000002169">
    <property type="component" value="Chromosome 2"/>
</dbReference>
<dbReference type="KEGG" id="bcm:Bcenmc03_3549"/>
<proteinExistence type="predicted"/>
<dbReference type="SUPFAM" id="SSF53795">
    <property type="entry name" value="PEP carboxykinase-like"/>
    <property type="match status" value="1"/>
</dbReference>
<dbReference type="Pfam" id="PF13427">
    <property type="entry name" value="AadA_C"/>
    <property type="match status" value="1"/>
</dbReference>
<evidence type="ECO:0000313" key="7">
    <source>
        <dbReference type="Proteomes" id="UP000002169"/>
    </source>
</evidence>
<reference evidence="7" key="1">
    <citation type="submission" date="2008-02" db="EMBL/GenBank/DDBJ databases">
        <title>Complete sequence of chromosome 2 of Burkholderia cenocepacia MC0-3.</title>
        <authorList>
            <person name="Copeland A."/>
            <person name="Lucas S."/>
            <person name="Lapidus A."/>
            <person name="Barry K."/>
            <person name="Bruce D."/>
            <person name="Goodwin L."/>
            <person name="Glavina del Rio T."/>
            <person name="Dalin E."/>
            <person name="Tice H."/>
            <person name="Pitluck S."/>
            <person name="Chain P."/>
            <person name="Malfatti S."/>
            <person name="Shin M."/>
            <person name="Vergez L."/>
            <person name="Schmutz J."/>
            <person name="Larimer F."/>
            <person name="Land M."/>
            <person name="Hauser L."/>
            <person name="Kyrpides N."/>
            <person name="Mikhailova N."/>
            <person name="Tiedje J."/>
            <person name="Richardson P."/>
        </authorList>
    </citation>
    <scope>NUCLEOTIDE SEQUENCE [LARGE SCALE GENOMIC DNA]</scope>
    <source>
        <strain evidence="7">MC0-3</strain>
    </source>
</reference>